<feature type="transmembrane region" description="Helical" evidence="1">
    <location>
        <begin position="44"/>
        <end position="69"/>
    </location>
</feature>
<evidence type="ECO:0008006" key="4">
    <source>
        <dbReference type="Google" id="ProtNLM"/>
    </source>
</evidence>
<evidence type="ECO:0000313" key="2">
    <source>
        <dbReference type="EMBL" id="GAA0969887.1"/>
    </source>
</evidence>
<keyword evidence="1" id="KW-1133">Transmembrane helix</keyword>
<dbReference type="Proteomes" id="UP001500665">
    <property type="component" value="Unassembled WGS sequence"/>
</dbReference>
<feature type="transmembrane region" description="Helical" evidence="1">
    <location>
        <begin position="115"/>
        <end position="138"/>
    </location>
</feature>
<evidence type="ECO:0000256" key="1">
    <source>
        <dbReference type="SAM" id="Phobius"/>
    </source>
</evidence>
<proteinExistence type="predicted"/>
<keyword evidence="1" id="KW-0812">Transmembrane</keyword>
<name>A0ABP4CL69_9ACTN</name>
<evidence type="ECO:0000313" key="3">
    <source>
        <dbReference type="Proteomes" id="UP001500665"/>
    </source>
</evidence>
<keyword evidence="1" id="KW-0472">Membrane</keyword>
<dbReference type="EMBL" id="BAAAHH010000069">
    <property type="protein sequence ID" value="GAA0969887.1"/>
    <property type="molecule type" value="Genomic_DNA"/>
</dbReference>
<accession>A0ABP4CL69</accession>
<sequence>MEAGVTHEEKRAWIMLVVSAVAYATYVIIVVGRAEGRPLVDVPYAAALLWTVGGAIAASIAAEIGIGVVTPRASRAKDVRDREIGRLGEHVGQSFVIVGAVAAMLMAMAGWDRFWIANAIYLCFVLSAVLGSIAKVVMYRRGLPQW</sequence>
<reference evidence="3" key="1">
    <citation type="journal article" date="2019" name="Int. J. Syst. Evol. Microbiol.">
        <title>The Global Catalogue of Microorganisms (GCM) 10K type strain sequencing project: providing services to taxonomists for standard genome sequencing and annotation.</title>
        <authorList>
            <consortium name="The Broad Institute Genomics Platform"/>
            <consortium name="The Broad Institute Genome Sequencing Center for Infectious Disease"/>
            <person name="Wu L."/>
            <person name="Ma J."/>
        </authorList>
    </citation>
    <scope>NUCLEOTIDE SEQUENCE [LARGE SCALE GENOMIC DNA]</scope>
    <source>
        <strain evidence="3">JCM 10696</strain>
    </source>
</reference>
<protein>
    <recommendedName>
        <fullName evidence="4">Membrane protein DUF2178</fullName>
    </recommendedName>
</protein>
<feature type="transmembrane region" description="Helical" evidence="1">
    <location>
        <begin position="90"/>
        <end position="109"/>
    </location>
</feature>
<organism evidence="2 3">
    <name type="scientific">Actinocorallia libanotica</name>
    <dbReference type="NCBI Taxonomy" id="46162"/>
    <lineage>
        <taxon>Bacteria</taxon>
        <taxon>Bacillati</taxon>
        <taxon>Actinomycetota</taxon>
        <taxon>Actinomycetes</taxon>
        <taxon>Streptosporangiales</taxon>
        <taxon>Thermomonosporaceae</taxon>
        <taxon>Actinocorallia</taxon>
    </lineage>
</organism>
<feature type="transmembrane region" description="Helical" evidence="1">
    <location>
        <begin position="12"/>
        <end position="32"/>
    </location>
</feature>
<gene>
    <name evidence="2" type="ORF">GCM10009550_77060</name>
</gene>
<comment type="caution">
    <text evidence="2">The sequence shown here is derived from an EMBL/GenBank/DDBJ whole genome shotgun (WGS) entry which is preliminary data.</text>
</comment>
<keyword evidence="3" id="KW-1185">Reference proteome</keyword>